<keyword evidence="3" id="KW-1185">Reference proteome</keyword>
<evidence type="ECO:0000313" key="2">
    <source>
        <dbReference type="EMBL" id="SPJ79173.1"/>
    </source>
</evidence>
<feature type="compositionally biased region" description="Polar residues" evidence="1">
    <location>
        <begin position="117"/>
        <end position="128"/>
    </location>
</feature>
<feature type="region of interest" description="Disordered" evidence="1">
    <location>
        <begin position="106"/>
        <end position="128"/>
    </location>
</feature>
<reference evidence="2" key="1">
    <citation type="submission" date="2018-03" db="EMBL/GenBank/DDBJ databases">
        <authorList>
            <person name="Guldener U."/>
        </authorList>
    </citation>
    <scope>NUCLEOTIDE SEQUENCE</scope>
</reference>
<gene>
    <name evidence="2" type="ORF">FTOL_07564</name>
</gene>
<dbReference type="Proteomes" id="UP001187734">
    <property type="component" value="Unassembled WGS sequence"/>
</dbReference>
<proteinExistence type="predicted"/>
<feature type="region of interest" description="Disordered" evidence="1">
    <location>
        <begin position="199"/>
        <end position="222"/>
    </location>
</feature>
<sequence length="222" mass="24995">MVRIKTRARTYNDRFPNGSPQIPLPTRGTFTPNNRIFTDHNGKQALMLEDEEGCGAGSHFRYEFFFLPGATAEECHAHYIAEIKPRGTIWDSILRVTTAVERKEQGNSIIEGGAQEIQDSSSNQDTTGNGQLPGLVVPEFHDLFLYRNWLFIYADANPDCSGPEGQNREMYLVEFDPIPQDMEEGDTFDPMDHPVYSKRVKARGEDGSEGGITGWMDLRKSS</sequence>
<protein>
    <submittedName>
        <fullName evidence="2">Uncharacterized protein</fullName>
    </submittedName>
</protein>
<name>A0AAE8MC02_9HYPO</name>
<evidence type="ECO:0000256" key="1">
    <source>
        <dbReference type="SAM" id="MobiDB-lite"/>
    </source>
</evidence>
<accession>A0AAE8MC02</accession>
<evidence type="ECO:0000313" key="3">
    <source>
        <dbReference type="Proteomes" id="UP001187734"/>
    </source>
</evidence>
<dbReference type="AlphaFoldDB" id="A0AAE8MC02"/>
<comment type="caution">
    <text evidence="2">The sequence shown here is derived from an EMBL/GenBank/DDBJ whole genome shotgun (WGS) entry which is preliminary data.</text>
</comment>
<organism evidence="2 3">
    <name type="scientific">Fusarium torulosum</name>
    <dbReference type="NCBI Taxonomy" id="33205"/>
    <lineage>
        <taxon>Eukaryota</taxon>
        <taxon>Fungi</taxon>
        <taxon>Dikarya</taxon>
        <taxon>Ascomycota</taxon>
        <taxon>Pezizomycotina</taxon>
        <taxon>Sordariomycetes</taxon>
        <taxon>Hypocreomycetidae</taxon>
        <taxon>Hypocreales</taxon>
        <taxon>Nectriaceae</taxon>
        <taxon>Fusarium</taxon>
    </lineage>
</organism>
<dbReference type="EMBL" id="ONZP01000258">
    <property type="protein sequence ID" value="SPJ79173.1"/>
    <property type="molecule type" value="Genomic_DNA"/>
</dbReference>